<dbReference type="AlphaFoldDB" id="A0A2T0QAI2"/>
<dbReference type="PANTHER" id="PTHR43377">
    <property type="entry name" value="BILIVERDIN REDUCTASE A"/>
    <property type="match status" value="1"/>
</dbReference>
<dbReference type="PANTHER" id="PTHR43377:SF2">
    <property type="entry name" value="BINDING ROSSMANN FOLD OXIDOREDUCTASE, PUTATIVE (AFU_ORTHOLOGUE AFUA_4G00560)-RELATED"/>
    <property type="match status" value="1"/>
</dbReference>
<dbReference type="EMBL" id="PVZC01000002">
    <property type="protein sequence ID" value="PRY00853.1"/>
    <property type="molecule type" value="Genomic_DNA"/>
</dbReference>
<dbReference type="GO" id="GO:0000166">
    <property type="term" value="F:nucleotide binding"/>
    <property type="evidence" value="ECO:0007669"/>
    <property type="project" value="InterPro"/>
</dbReference>
<evidence type="ECO:0000313" key="5">
    <source>
        <dbReference type="Proteomes" id="UP000237846"/>
    </source>
</evidence>
<sequence>MTEHSEQPAEPRRYAVVGLGSRARMYTSALAGSHAAHGTAAAFCDTNLTRMRAHNALLREQGAAEVPAYGPDRFAEMLDKEDVHEVIVCSVDRTHAHYIAAALDAGRDVITEKPMTSDLAGCRQVLDAQRRTGGRVRVAFNYRYNPVHAKVRELLAAGAIGEVGSVHFEWLLDLSHGADYFRRWHRDRANSGGLLVHKSSHHFDLVNWWLGAEPESVFGWGRLFFYGDDNGRRRGLARGYDRAHADDRAADDPFALRIADDPVLRSLYLDAEHEDGYHRDQNVFAPGITVEDDMSLLVRYGSGTALSYHLAAYSPWEGYRVAFTGSGGRLELDVLERDHVAWDSNAPGPKDTTSRLTLQRHWEPAEEVPVTIGEGGHGGGDRLLLDALFAGTGVPAPDHTDGARALLCGLAANRSFETGLPVETGGLL</sequence>
<feature type="domain" description="Gfo/Idh/MocA-like oxidoreductase C-terminal" evidence="3">
    <location>
        <begin position="152"/>
        <end position="423"/>
    </location>
</feature>
<accession>A0A2T0QAI2</accession>
<comment type="caution">
    <text evidence="4">The sequence shown here is derived from an EMBL/GenBank/DDBJ whole genome shotgun (WGS) entry which is preliminary data.</text>
</comment>
<organism evidence="4 5">
    <name type="scientific">Allonocardiopsis opalescens</name>
    <dbReference type="NCBI Taxonomy" id="1144618"/>
    <lineage>
        <taxon>Bacteria</taxon>
        <taxon>Bacillati</taxon>
        <taxon>Actinomycetota</taxon>
        <taxon>Actinomycetes</taxon>
        <taxon>Streptosporangiales</taxon>
        <taxon>Allonocardiopsis</taxon>
    </lineage>
</organism>
<dbReference type="SUPFAM" id="SSF55347">
    <property type="entry name" value="Glyceraldehyde-3-phosphate dehydrogenase-like, C-terminal domain"/>
    <property type="match status" value="1"/>
</dbReference>
<dbReference type="InterPro" id="IPR004104">
    <property type="entry name" value="Gfo/Idh/MocA-like_OxRdtase_C"/>
</dbReference>
<gene>
    <name evidence="4" type="ORF">CLV72_102485</name>
</gene>
<evidence type="ECO:0000256" key="1">
    <source>
        <dbReference type="ARBA" id="ARBA00010928"/>
    </source>
</evidence>
<dbReference type="Pfam" id="PF01408">
    <property type="entry name" value="GFO_IDH_MocA"/>
    <property type="match status" value="1"/>
</dbReference>
<feature type="domain" description="Gfo/Idh/MocA-like oxidoreductase N-terminal" evidence="2">
    <location>
        <begin position="13"/>
        <end position="140"/>
    </location>
</feature>
<reference evidence="4 5" key="1">
    <citation type="submission" date="2018-03" db="EMBL/GenBank/DDBJ databases">
        <title>Genomic Encyclopedia of Archaeal and Bacterial Type Strains, Phase II (KMG-II): from individual species to whole genera.</title>
        <authorList>
            <person name="Goeker M."/>
        </authorList>
    </citation>
    <scope>NUCLEOTIDE SEQUENCE [LARGE SCALE GENOMIC DNA]</scope>
    <source>
        <strain evidence="4 5">DSM 45601</strain>
    </source>
</reference>
<comment type="similarity">
    <text evidence="1">Belongs to the Gfo/Idh/MocA family.</text>
</comment>
<dbReference type="Proteomes" id="UP000237846">
    <property type="component" value="Unassembled WGS sequence"/>
</dbReference>
<dbReference type="InterPro" id="IPR051450">
    <property type="entry name" value="Gfo/Idh/MocA_Oxidoreductases"/>
</dbReference>
<dbReference type="Gene3D" id="3.30.360.10">
    <property type="entry name" value="Dihydrodipicolinate Reductase, domain 2"/>
    <property type="match status" value="1"/>
</dbReference>
<evidence type="ECO:0000259" key="2">
    <source>
        <dbReference type="Pfam" id="PF01408"/>
    </source>
</evidence>
<dbReference type="SUPFAM" id="SSF51735">
    <property type="entry name" value="NAD(P)-binding Rossmann-fold domains"/>
    <property type="match status" value="1"/>
</dbReference>
<evidence type="ECO:0000313" key="4">
    <source>
        <dbReference type="EMBL" id="PRY00853.1"/>
    </source>
</evidence>
<dbReference type="Gene3D" id="3.40.50.720">
    <property type="entry name" value="NAD(P)-binding Rossmann-like Domain"/>
    <property type="match status" value="1"/>
</dbReference>
<name>A0A2T0QAI2_9ACTN</name>
<protein>
    <submittedName>
        <fullName evidence="4">Oxidoreductase family protein</fullName>
    </submittedName>
</protein>
<keyword evidence="5" id="KW-1185">Reference proteome</keyword>
<dbReference type="InterPro" id="IPR000683">
    <property type="entry name" value="Gfo/Idh/MocA-like_OxRdtase_N"/>
</dbReference>
<proteinExistence type="inferred from homology"/>
<dbReference type="InterPro" id="IPR036291">
    <property type="entry name" value="NAD(P)-bd_dom_sf"/>
</dbReference>
<evidence type="ECO:0000259" key="3">
    <source>
        <dbReference type="Pfam" id="PF02894"/>
    </source>
</evidence>
<dbReference type="Pfam" id="PF02894">
    <property type="entry name" value="GFO_IDH_MocA_C"/>
    <property type="match status" value="1"/>
</dbReference>